<evidence type="ECO:0000259" key="2">
    <source>
        <dbReference type="PROSITE" id="PS51688"/>
    </source>
</evidence>
<feature type="compositionally biased region" description="Polar residues" evidence="1">
    <location>
        <begin position="1"/>
        <end position="14"/>
    </location>
</feature>
<reference evidence="3" key="2">
    <citation type="submission" date="2020-07" db="EMBL/GenBank/DDBJ databases">
        <authorList>
            <person name="Lood C."/>
            <person name="Girard L."/>
        </authorList>
    </citation>
    <scope>NUCLEOTIDE SEQUENCE</scope>
    <source>
        <strain evidence="3">SWRI10</strain>
    </source>
</reference>
<proteinExistence type="predicted"/>
<gene>
    <name evidence="4" type="ORF">HU737_012700</name>
    <name evidence="3" type="ORF">HU737_11585</name>
</gene>
<dbReference type="AlphaFoldDB" id="A0A923FYP0"/>
<evidence type="ECO:0000313" key="4">
    <source>
        <dbReference type="EMBL" id="MBV4536844.1"/>
    </source>
</evidence>
<reference evidence="4" key="3">
    <citation type="submission" date="2021-06" db="EMBL/GenBank/DDBJ databases">
        <title>Updating the genus Pseudomonas: Description of 43 new species and partition of the Pseudomonas putida group.</title>
        <authorList>
            <person name="Girard L."/>
            <person name="Lood C."/>
            <person name="Vandamme P."/>
            <person name="Rokni-Zadeh H."/>
            <person name="Van Noort V."/>
            <person name="Hofte M."/>
            <person name="Lavigne R."/>
            <person name="De Mot R."/>
        </authorList>
    </citation>
    <scope>NUCLEOTIDE SEQUENCE</scope>
    <source>
        <strain evidence="4">SWRI10</strain>
    </source>
</reference>
<dbReference type="PROSITE" id="PS51688">
    <property type="entry name" value="ICA"/>
    <property type="match status" value="1"/>
</dbReference>
<dbReference type="EMBL" id="JABWRE020000001">
    <property type="protein sequence ID" value="MBV4536844.1"/>
    <property type="molecule type" value="Genomic_DNA"/>
</dbReference>
<sequence length="618" mass="65283">MAQQQINLGTSPSGQDGDDARTAFTKVNENFTELYDGSVSQPANPKLSAIAASVWAANQLMYATGPDTVALTPLTGAGRALLDDADAPAQRTTLGLGGQILQALQALTMTANGVPYMASASTMAAQASTAFGRGLWNVADQAAAQAAINALGVGQFGFGSVGGSPNVPQADLDSATLANGIYRVDVAGTAFRGLAIGAYAVWTNRLNTTTAAVQIAINYTTGSMFSRTNSTLDFTPVLKAGDYGIGGGMPLVVPNSADSVTATGFYITNGTTAGTPGTAEGLPANAQGYLCHYQNLNPAYAVQEWFLVTAGSDRYTRSKHNNSWGSWNRVQYAATAVTTFGDQEIGGTKTLTGAQLRFKGGTPGMWMEEGGTATGIWMVLNGGTMQFQHRATGFGGTAGLTPLAMNINTQTTRSGYQLTPAVDNSAAMQLGASNYRWPVVYAATGTINTSDAREKTPVSAMSASEIAAAKELSREIGTYKWLQAVAEKGDEARVHIGMTVQRAMEIMAGHGLDPMAYGFVCYDQWEAVEEVAITERYGKLYSLNEVTGEKEYAPDDRDVQEWEASPGTGIHWEFRYESINTITPGSPAGDRYSFRYDELNMFIAAGIEARLSALEDAA</sequence>
<dbReference type="Proteomes" id="UP000599879">
    <property type="component" value="Unassembled WGS sequence"/>
</dbReference>
<dbReference type="Gene3D" id="1.10.10.10">
    <property type="entry name" value="Winged helix-like DNA-binding domain superfamily/Winged helix DNA-binding domain"/>
    <property type="match status" value="1"/>
</dbReference>
<feature type="domain" description="Peptidase S74" evidence="2">
    <location>
        <begin position="450"/>
        <end position="618"/>
    </location>
</feature>
<accession>A0A923FYP0</accession>
<comment type="caution">
    <text evidence="3">The sequence shown here is derived from an EMBL/GenBank/DDBJ whole genome shotgun (WGS) entry which is preliminary data.</text>
</comment>
<dbReference type="Pfam" id="PF13884">
    <property type="entry name" value="Peptidase_S74"/>
    <property type="match status" value="1"/>
</dbReference>
<protein>
    <submittedName>
        <fullName evidence="3">Tail fiber domain-containing protein</fullName>
    </submittedName>
</protein>
<organism evidence="3">
    <name type="scientific">Pseudomonas urmiensis</name>
    <dbReference type="NCBI Taxonomy" id="2745493"/>
    <lineage>
        <taxon>Bacteria</taxon>
        <taxon>Pseudomonadati</taxon>
        <taxon>Pseudomonadota</taxon>
        <taxon>Gammaproteobacteria</taxon>
        <taxon>Pseudomonadales</taxon>
        <taxon>Pseudomonadaceae</taxon>
        <taxon>Pseudomonas</taxon>
    </lineage>
</organism>
<dbReference type="CDD" id="cd19958">
    <property type="entry name" value="pyocin_knob"/>
    <property type="match status" value="1"/>
</dbReference>
<dbReference type="InterPro" id="IPR036388">
    <property type="entry name" value="WH-like_DNA-bd_sf"/>
</dbReference>
<reference evidence="3" key="1">
    <citation type="journal article" date="2020" name="Microorganisms">
        <title>Reliable Identification of Environmental Pseudomonas Isolates Using the rpoD Gene.</title>
        <authorList>
            <consortium name="The Broad Institute Genome Sequencing Platform"/>
            <person name="Girard L."/>
            <person name="Lood C."/>
            <person name="Rokni-Zadeh H."/>
            <person name="van Noort V."/>
            <person name="Lavigne R."/>
            <person name="De Mot R."/>
        </authorList>
    </citation>
    <scope>NUCLEOTIDE SEQUENCE</scope>
    <source>
        <strain evidence="3">SWRI10</strain>
    </source>
</reference>
<feature type="region of interest" description="Disordered" evidence="1">
    <location>
        <begin position="1"/>
        <end position="21"/>
    </location>
</feature>
<dbReference type="EMBL" id="JABWRE010000007">
    <property type="protein sequence ID" value="MBC3441328.1"/>
    <property type="molecule type" value="Genomic_DNA"/>
</dbReference>
<evidence type="ECO:0000256" key="1">
    <source>
        <dbReference type="SAM" id="MobiDB-lite"/>
    </source>
</evidence>
<name>A0A923FYP0_9PSED</name>
<dbReference type="RefSeq" id="WP_186554878.1">
    <property type="nucleotide sequence ID" value="NZ_JABWRE020000001.1"/>
</dbReference>
<evidence type="ECO:0000313" key="3">
    <source>
        <dbReference type="EMBL" id="MBC3441328.1"/>
    </source>
</evidence>
<dbReference type="CDD" id="cd10144">
    <property type="entry name" value="Peptidase_S74_CIMCD"/>
    <property type="match status" value="1"/>
</dbReference>
<dbReference type="InterPro" id="IPR030392">
    <property type="entry name" value="S74_ICA"/>
</dbReference>